<evidence type="ECO:0000256" key="1">
    <source>
        <dbReference type="PROSITE-ProRule" id="PRU00325"/>
    </source>
</evidence>
<dbReference type="PROSITE" id="PS50966">
    <property type="entry name" value="ZF_SWIM"/>
    <property type="match status" value="1"/>
</dbReference>
<dbReference type="PANTHER" id="PTHR38133:SF1">
    <property type="entry name" value="SLR1429 PROTEIN"/>
    <property type="match status" value="1"/>
</dbReference>
<dbReference type="RefSeq" id="WP_111870400.1">
    <property type="nucleotide sequence ID" value="NZ_QLYX01000013.1"/>
</dbReference>
<dbReference type="AlphaFoldDB" id="A0A365GZS9"/>
<keyword evidence="1" id="KW-0863">Zinc-finger</keyword>
<feature type="domain" description="SWIM-type" evidence="2">
    <location>
        <begin position="108"/>
        <end position="144"/>
    </location>
</feature>
<accession>A0A365GZS9</accession>
<evidence type="ECO:0000313" key="3">
    <source>
        <dbReference type="EMBL" id="RAY12344.1"/>
    </source>
</evidence>
<dbReference type="Pfam" id="PF04434">
    <property type="entry name" value="SWIM"/>
    <property type="match status" value="1"/>
</dbReference>
<organism evidence="3 4">
    <name type="scientific">Actinomadura craniellae</name>
    <dbReference type="NCBI Taxonomy" id="2231787"/>
    <lineage>
        <taxon>Bacteria</taxon>
        <taxon>Bacillati</taxon>
        <taxon>Actinomycetota</taxon>
        <taxon>Actinomycetes</taxon>
        <taxon>Streptosporangiales</taxon>
        <taxon>Thermomonosporaceae</taxon>
        <taxon>Actinomadura</taxon>
    </lineage>
</organism>
<evidence type="ECO:0000313" key="4">
    <source>
        <dbReference type="Proteomes" id="UP000251891"/>
    </source>
</evidence>
<evidence type="ECO:0000259" key="2">
    <source>
        <dbReference type="PROSITE" id="PS50966"/>
    </source>
</evidence>
<dbReference type="OrthoDB" id="188274at2"/>
<dbReference type="GO" id="GO:0008270">
    <property type="term" value="F:zinc ion binding"/>
    <property type="evidence" value="ECO:0007669"/>
    <property type="project" value="UniProtKB-KW"/>
</dbReference>
<dbReference type="InterPro" id="IPR007527">
    <property type="entry name" value="Znf_SWIM"/>
</dbReference>
<keyword evidence="4" id="KW-1185">Reference proteome</keyword>
<reference evidence="3 4" key="1">
    <citation type="submission" date="2018-06" db="EMBL/GenBank/DDBJ databases">
        <title>Actinomadura craniellae sp. nov. isolated from marine sponge Craniella sp.</title>
        <authorList>
            <person name="Li L."/>
            <person name="Xu Q.H."/>
            <person name="Lin H.W."/>
            <person name="Lu Y.H."/>
        </authorList>
    </citation>
    <scope>NUCLEOTIDE SEQUENCE [LARGE SCALE GENOMIC DNA]</scope>
    <source>
        <strain evidence="3 4">LHW63021</strain>
    </source>
</reference>
<comment type="caution">
    <text evidence="3">The sequence shown here is derived from an EMBL/GenBank/DDBJ whole genome shotgun (WGS) entry which is preliminary data.</text>
</comment>
<dbReference type="PANTHER" id="PTHR38133">
    <property type="entry name" value="SLR1429 PROTEIN"/>
    <property type="match status" value="1"/>
</dbReference>
<keyword evidence="1" id="KW-0862">Zinc</keyword>
<proteinExistence type="predicted"/>
<gene>
    <name evidence="3" type="ORF">DPM19_24640</name>
</gene>
<protein>
    <recommendedName>
        <fullName evidence="2">SWIM-type domain-containing protein</fullName>
    </recommendedName>
</protein>
<name>A0A365GZS9_9ACTN</name>
<sequence>MSHSEQAPGWTRRFVALIESYPDVERLRQGLSCAREGRVLDLRVGPHEVTARVRGSGPDPYRVAIGIDAIDGADWRAIEAALAGRAVFRARLLAGEFPPEIDDVFAEFGVPLLPRSPRDLHLMCDCPGWGDPCEHAAAVLYLLAGSFDDDPFLVLAWNGRTREQLLTALRRASSATADPLAVEDLPLTADGFWSPGPGLAALRERPPTPPAPPDLLLRLLDPPAVKVRRRPLTEFLTPAYTALTQAADTPQE</sequence>
<keyword evidence="1" id="KW-0479">Metal-binding</keyword>
<dbReference type="EMBL" id="QLYX01000013">
    <property type="protein sequence ID" value="RAY12344.1"/>
    <property type="molecule type" value="Genomic_DNA"/>
</dbReference>
<dbReference type="Proteomes" id="UP000251891">
    <property type="component" value="Unassembled WGS sequence"/>
</dbReference>